<gene>
    <name evidence="1" type="ORF">CAL65_22725</name>
</gene>
<sequence length="123" mass="13615">MKFVQSIGNAREFCAAAREGGIFYAFDQGLRVTITHTAIFLDDVSAAFLPGYTCPRFRLAELHDGDDSVSAFLTSHGYDLRCAYEALLQRMPVNGSSIIEGMAVMRQDLVELWEDNSGSRRTG</sequence>
<dbReference type="Proteomes" id="UP000256763">
    <property type="component" value="Unassembled WGS sequence"/>
</dbReference>
<dbReference type="AlphaFoldDB" id="A0A3E0WH13"/>
<keyword evidence="2" id="KW-1185">Reference proteome</keyword>
<organism evidence="1 2">
    <name type="scientific">Alkalilimnicola ehrlichii</name>
    <dbReference type="NCBI Taxonomy" id="351052"/>
    <lineage>
        <taxon>Bacteria</taxon>
        <taxon>Pseudomonadati</taxon>
        <taxon>Pseudomonadota</taxon>
        <taxon>Gammaproteobacteria</taxon>
        <taxon>Chromatiales</taxon>
        <taxon>Ectothiorhodospiraceae</taxon>
        <taxon>Alkalilimnicola</taxon>
    </lineage>
</organism>
<evidence type="ECO:0000313" key="2">
    <source>
        <dbReference type="Proteomes" id="UP000256763"/>
    </source>
</evidence>
<accession>A0A3E0WH13</accession>
<evidence type="ECO:0000313" key="1">
    <source>
        <dbReference type="EMBL" id="RFA30410.1"/>
    </source>
</evidence>
<reference evidence="2" key="1">
    <citation type="submission" date="2017-05" db="EMBL/GenBank/DDBJ databases">
        <authorList>
            <person name="Sharma S."/>
            <person name="Sidhu C."/>
            <person name="Pinnaka A.K."/>
        </authorList>
    </citation>
    <scope>NUCLEOTIDE SEQUENCE [LARGE SCALE GENOMIC DNA]</scope>
    <source>
        <strain evidence="2">AK93</strain>
    </source>
</reference>
<proteinExistence type="predicted"/>
<protein>
    <submittedName>
        <fullName evidence="1">Uncharacterized protein</fullName>
    </submittedName>
</protein>
<dbReference type="EMBL" id="NFZW01000075">
    <property type="protein sequence ID" value="RFA30410.1"/>
    <property type="molecule type" value="Genomic_DNA"/>
</dbReference>
<dbReference type="RefSeq" id="WP_116304388.1">
    <property type="nucleotide sequence ID" value="NZ_NFZV01000082.1"/>
</dbReference>
<name>A0A3E0WH13_9GAMM</name>
<comment type="caution">
    <text evidence="1">The sequence shown here is derived from an EMBL/GenBank/DDBJ whole genome shotgun (WGS) entry which is preliminary data.</text>
</comment>